<dbReference type="STRING" id="441959.B8MPX3"/>
<dbReference type="GO" id="GO:0005634">
    <property type="term" value="C:nucleus"/>
    <property type="evidence" value="ECO:0007669"/>
    <property type="project" value="UniProtKB-SubCell"/>
</dbReference>
<keyword evidence="8" id="KW-1185">Reference proteome</keyword>
<reference evidence="8" key="1">
    <citation type="journal article" date="2015" name="Genome Announc.">
        <title>Genome sequence of the AIDS-associated pathogen Penicillium marneffei (ATCC18224) and its near taxonomic relative Talaromyces stipitatus (ATCC10500).</title>
        <authorList>
            <person name="Nierman W.C."/>
            <person name="Fedorova-Abrams N.D."/>
            <person name="Andrianopoulos A."/>
        </authorList>
    </citation>
    <scope>NUCLEOTIDE SEQUENCE [LARGE SCALE GENOMIC DNA]</scope>
    <source>
        <strain evidence="8">ATCC 10500 / CBS 375.48 / QM 6759 / NRRL 1006</strain>
    </source>
</reference>
<feature type="compositionally biased region" description="Acidic residues" evidence="6">
    <location>
        <begin position="1347"/>
        <end position="1357"/>
    </location>
</feature>
<gene>
    <name evidence="7" type="ORF">TSTA_053770</name>
</gene>
<keyword evidence="3" id="KW-0498">Mitosis</keyword>
<dbReference type="PhylomeDB" id="B8MPX3"/>
<dbReference type="GO" id="GO:0000785">
    <property type="term" value="C:chromatin"/>
    <property type="evidence" value="ECO:0007669"/>
    <property type="project" value="TreeGrafter"/>
</dbReference>
<evidence type="ECO:0000256" key="1">
    <source>
        <dbReference type="ARBA" id="ARBA00004123"/>
    </source>
</evidence>
<feature type="compositionally biased region" description="Acidic residues" evidence="6">
    <location>
        <begin position="1414"/>
        <end position="1437"/>
    </location>
</feature>
<dbReference type="RefSeq" id="XP_002486974.1">
    <property type="nucleotide sequence ID" value="XM_002486929.1"/>
</dbReference>
<dbReference type="FunCoup" id="B8MPX3">
    <property type="interactions" value="897"/>
</dbReference>
<keyword evidence="5" id="KW-0131">Cell cycle</keyword>
<protein>
    <submittedName>
        <fullName evidence="7">Sister chromatid cohesion and DNA repair protein (BimD), putative</fullName>
    </submittedName>
</protein>
<dbReference type="OrthoDB" id="200660at2759"/>
<feature type="compositionally biased region" description="Polar residues" evidence="6">
    <location>
        <begin position="1"/>
        <end position="14"/>
    </location>
</feature>
<evidence type="ECO:0000256" key="5">
    <source>
        <dbReference type="ARBA" id="ARBA00023306"/>
    </source>
</evidence>
<feature type="compositionally biased region" description="Polar residues" evidence="6">
    <location>
        <begin position="296"/>
        <end position="305"/>
    </location>
</feature>
<dbReference type="GeneID" id="8098328"/>
<dbReference type="PANTHER" id="PTHR12663:SF0">
    <property type="entry name" value="PRECOCIOUS DISSOCIATION OF SISTERS 5, ISOFORM A"/>
    <property type="match status" value="1"/>
</dbReference>
<dbReference type="OMA" id="YPPAYNM"/>
<feature type="compositionally biased region" description="Basic and acidic residues" evidence="6">
    <location>
        <begin position="1306"/>
        <end position="1317"/>
    </location>
</feature>
<name>B8MPX3_TALSN</name>
<accession>B8MPX3</accession>
<evidence type="ECO:0000256" key="4">
    <source>
        <dbReference type="ARBA" id="ARBA00023242"/>
    </source>
</evidence>
<dbReference type="HOGENOM" id="CLU_002562_0_0_1"/>
<proteinExistence type="predicted"/>
<dbReference type="Proteomes" id="UP000001745">
    <property type="component" value="Unassembled WGS sequence"/>
</dbReference>
<dbReference type="CDD" id="cd19953">
    <property type="entry name" value="PDS5"/>
    <property type="match status" value="1"/>
</dbReference>
<sequence length="1474" mass="163944">MPARTRQTVTSTASVVEPEDEQNGLRKLRFDEPLSWRVGKSAIPVADLLSRLQALAHELSTTEQDDIDKSSLKKVSQELANGHLLAHRDKGVRAWVTSCIVDILRLCAPDAPFTGNQLKDIFTCIVTSIIPALADPSNAYNAQHIYVLNSLAEVKSIVLLTDLDNPDSLILPLFNSCFDIVEGSSKSSTGEQVAKNVEYDMTRLLVTVIDESPTLAPEVVDILITQFLRVEPRVFEQSGKKGKKVEIDPSQDTLLLKEYPPAYDMAKAICHACPEKMTSYISQYFNNVIIDASAPSHTLNGSKQSSNRRHSLDESDDETEDIKELGKAHRLIRELWRACPDVLQNVIPQLEAELSAESISLRLLATETIGDLAAGIGLSGPPPPPPMDPAQYPPVTLIGYPETVPQPNVLQKPLAPKPFAQVHSSAYESFLSRRQDKSASVRSAWTTAIGRIIRTSAGGSGLSESDEKSLVKSLANMLRDADEKVRLAGVEAIGSMGFTDIVNKLGVGGGLGSADSIFAILAERVKDRKPAVRDRAMRVFARIWAVAMGEIEDGNEQVLSLLKDAPSKIYDAFYTNDPEIQALIDRVQFEYLLPLGYPSSKSKQSKGKEAEGTMDRVRVQRILTLVKSLDEKSKKVFFAFQNRQLNLRTALNVYLQACEEYNGGVIEKDEERIKAQLGRVIDLVAKSLPDHSRVFSDLWKFAKMHDRRNYQLIRFAMAAQSDYRTVTKAIKELAKRIQSGSTPSLLDTLTPLLYRSSSLVFNRSHIPAIMEFSRTDDKGLAVPAHEILKEISSRNPEVLEAQVQEMCKDLEEQAPSAKSPDDSGSEETLKACSGFARKLPEKLPKERKFLQALNAYALYSSSPRGAKRAVSIIMAIADKKEMYAKDLVQKCVKDCEYGSKYFLTRLATLAQLNLLAPKEVDAESSKIISIAVDKILLINRSKQPDSGYTWSEELDEETKAKQWALRIIVNRLRGKDGTDEDDFQKLAEPVYSILNKLVAGEGEISKKKDTPDTQKPRLRLDAAKLLIKLSASQGPCDQLLLPKDFNSLALVVQDRLLPVRSGFINALRKRLSQKSFLGVRWYTLPCLLAFEPSVTLKDSTLTWLRSRATLFSRQMQASSKGKEHQPVMESMFARLLSLLAYHPDYPPASEDPETRMAELADFSRYILFYLSAVANENNISLIFHVAQRVKQTRDGITKSDEITERLHTLSDLAQATIRRFAEIYAQQNRIGGATGGASILQTYPGKLRLPSSLFAAMSSHKEAQEVADKSFLPEDIEDSLDIIVRSWMRPRKSTQAANASKKRKSEHADTNGDGEAKKARRKSSTAPRRASTSANTKLFRKKKTGEDEWGSDFDGDEKDLAAERRRSGRGVSKKVSYADRDSDEDDQEMEEVNEDGEEEDEANESDVGDAASANDEDEEMSDAKEQDEDQEEEEEIEEKQTTPKKKAAGKRTSSGSTKSVRTEALPVRRSSRRA</sequence>
<dbReference type="GO" id="GO:0006281">
    <property type="term" value="P:DNA repair"/>
    <property type="evidence" value="ECO:0007669"/>
    <property type="project" value="TreeGrafter"/>
</dbReference>
<feature type="region of interest" description="Disordered" evidence="6">
    <location>
        <begin position="296"/>
        <end position="320"/>
    </location>
</feature>
<evidence type="ECO:0000256" key="6">
    <source>
        <dbReference type="SAM" id="MobiDB-lite"/>
    </source>
</evidence>
<dbReference type="SUPFAM" id="SSF48371">
    <property type="entry name" value="ARM repeat"/>
    <property type="match status" value="1"/>
</dbReference>
<feature type="compositionally biased region" description="Low complexity" evidence="6">
    <location>
        <begin position="1324"/>
        <end position="1334"/>
    </location>
</feature>
<dbReference type="InterPro" id="IPR039776">
    <property type="entry name" value="Pds5"/>
</dbReference>
<dbReference type="InParanoid" id="B8MPX3"/>
<dbReference type="eggNOG" id="KOG1525">
    <property type="taxonomic scope" value="Eukaryota"/>
</dbReference>
<dbReference type="VEuPathDB" id="FungiDB:TSTA_053770"/>
<dbReference type="GO" id="GO:0051301">
    <property type="term" value="P:cell division"/>
    <property type="evidence" value="ECO:0007669"/>
    <property type="project" value="UniProtKB-KW"/>
</dbReference>
<organism evidence="7 8">
    <name type="scientific">Talaromyces stipitatus (strain ATCC 10500 / CBS 375.48 / QM 6759 / NRRL 1006)</name>
    <name type="common">Penicillium stipitatum</name>
    <dbReference type="NCBI Taxonomy" id="441959"/>
    <lineage>
        <taxon>Eukaryota</taxon>
        <taxon>Fungi</taxon>
        <taxon>Dikarya</taxon>
        <taxon>Ascomycota</taxon>
        <taxon>Pezizomycotina</taxon>
        <taxon>Eurotiomycetes</taxon>
        <taxon>Eurotiomycetidae</taxon>
        <taxon>Eurotiales</taxon>
        <taxon>Trichocomaceae</taxon>
        <taxon>Talaromyces</taxon>
        <taxon>Talaromyces sect. Talaromyces</taxon>
    </lineage>
</organism>
<evidence type="ECO:0000313" key="7">
    <source>
        <dbReference type="EMBL" id="EED12863.1"/>
    </source>
</evidence>
<dbReference type="PANTHER" id="PTHR12663">
    <property type="entry name" value="ANDROGEN INDUCED INHIBITOR OF PROLIFERATION AS3 / PDS5-RELATED"/>
    <property type="match status" value="1"/>
</dbReference>
<feature type="compositionally biased region" description="Acidic residues" evidence="6">
    <location>
        <begin position="1381"/>
        <end position="1407"/>
    </location>
</feature>
<dbReference type="InterPro" id="IPR011989">
    <property type="entry name" value="ARM-like"/>
</dbReference>
<evidence type="ECO:0000256" key="2">
    <source>
        <dbReference type="ARBA" id="ARBA00022618"/>
    </source>
</evidence>
<dbReference type="Pfam" id="PF20168">
    <property type="entry name" value="PDS5"/>
    <property type="match status" value="1"/>
</dbReference>
<evidence type="ECO:0000256" key="3">
    <source>
        <dbReference type="ARBA" id="ARBA00022776"/>
    </source>
</evidence>
<feature type="region of interest" description="Disordered" evidence="6">
    <location>
        <begin position="1"/>
        <end position="22"/>
    </location>
</feature>
<dbReference type="Gene3D" id="1.25.10.10">
    <property type="entry name" value="Leucine-rich Repeat Variant"/>
    <property type="match status" value="2"/>
</dbReference>
<feature type="region of interest" description="Disordered" evidence="6">
    <location>
        <begin position="1291"/>
        <end position="1474"/>
    </location>
</feature>
<comment type="subcellular location">
    <subcellularLocation>
        <location evidence="1">Nucleus</location>
    </subcellularLocation>
</comment>
<keyword evidence="4" id="KW-0539">Nucleus</keyword>
<keyword evidence="2" id="KW-0132">Cell division</keyword>
<dbReference type="InterPro" id="IPR016024">
    <property type="entry name" value="ARM-type_fold"/>
</dbReference>
<dbReference type="EMBL" id="EQ962659">
    <property type="protein sequence ID" value="EED12863.1"/>
    <property type="molecule type" value="Genomic_DNA"/>
</dbReference>
<evidence type="ECO:0000313" key="8">
    <source>
        <dbReference type="Proteomes" id="UP000001745"/>
    </source>
</evidence>
<dbReference type="GO" id="GO:0007064">
    <property type="term" value="P:mitotic sister chromatid cohesion"/>
    <property type="evidence" value="ECO:0007669"/>
    <property type="project" value="InterPro"/>
</dbReference>